<feature type="transmembrane region" description="Helical" evidence="1">
    <location>
        <begin position="492"/>
        <end position="511"/>
    </location>
</feature>
<dbReference type="AlphaFoldDB" id="A0A7J3ZJ28"/>
<comment type="caution">
    <text evidence="2">The sequence shown here is derived from an EMBL/GenBank/DDBJ whole genome shotgun (WGS) entry which is preliminary data.</text>
</comment>
<protein>
    <submittedName>
        <fullName evidence="2">Uncharacterized protein</fullName>
    </submittedName>
</protein>
<evidence type="ECO:0000256" key="1">
    <source>
        <dbReference type="SAM" id="Phobius"/>
    </source>
</evidence>
<keyword evidence="1" id="KW-0472">Membrane</keyword>
<keyword evidence="1" id="KW-0812">Transmembrane</keyword>
<evidence type="ECO:0000313" key="2">
    <source>
        <dbReference type="EMBL" id="HHQ80014.1"/>
    </source>
</evidence>
<feature type="transmembrane region" description="Helical" evidence="1">
    <location>
        <begin position="461"/>
        <end position="480"/>
    </location>
</feature>
<feature type="transmembrane region" description="Helical" evidence="1">
    <location>
        <begin position="60"/>
        <end position="87"/>
    </location>
</feature>
<feature type="transmembrane region" description="Helical" evidence="1">
    <location>
        <begin position="272"/>
        <end position="292"/>
    </location>
</feature>
<feature type="transmembrane region" description="Helical" evidence="1">
    <location>
        <begin position="202"/>
        <end position="228"/>
    </location>
</feature>
<reference evidence="2" key="1">
    <citation type="journal article" date="2020" name="mSystems">
        <title>Genome- and Community-Level Interaction Insights into Carbon Utilization and Element Cycling Functions of Hydrothermarchaeota in Hydrothermal Sediment.</title>
        <authorList>
            <person name="Zhou Z."/>
            <person name="Liu Y."/>
            <person name="Xu W."/>
            <person name="Pan J."/>
            <person name="Luo Z.H."/>
            <person name="Li M."/>
        </authorList>
    </citation>
    <scope>NUCLEOTIDE SEQUENCE [LARGE SCALE GENOMIC DNA]</scope>
    <source>
        <strain evidence="2">SpSt-1116</strain>
    </source>
</reference>
<accession>A0A7J3ZJ28</accession>
<organism evidence="2">
    <name type="scientific">Fervidicoccus fontis</name>
    <dbReference type="NCBI Taxonomy" id="683846"/>
    <lineage>
        <taxon>Archaea</taxon>
        <taxon>Thermoproteota</taxon>
        <taxon>Thermoprotei</taxon>
        <taxon>Fervidicoccales</taxon>
        <taxon>Fervidicoccaceae</taxon>
        <taxon>Fervidicoccus</taxon>
    </lineage>
</organism>
<sequence>MALYPSRISPIGLALSITRRLAEPLYPIASGIEKRAFALNIAFSGLALLPLALLSGYPLALRLCVALAVAFLGLLGVPGILVLHFYLHEHYVRVSRELPLFVTLVLAVTSSGGGIEDAFSSVTPKVFRGFWIEALKYNIMKRVGKTWDRILPVLEEQSRSKAYRRFLRGLAAVASTSGRVPEYSYSFLKDLSRELEDAWSRFWNLSFSIVEVMLLVGVAFMTLAFVSLTLSPIAFLKGNAAIAGLLVIAALALQAVVSAARPSQTLLYSPKALALSLVAITASTAVVFYKLVVVGGVGSLDLIVCGVMLAVGGVPVVRERALALKQESELLEGLREVSEAVKAGFSYQEAIAKSRISAYRDQCGIAGSRRASKSTREFILHLVDVLEEFGAGVSGLLDTIYLYVKDLIWLERRFYRNSLVLQVLAVLLPSLLLAFTLKASTFILYTNTALVPNFLAIREGVLQNLCLSFAVLSVVANMIVSSTVDSTPLSTLRVGLSLIGMAFTTAVLLPLG</sequence>
<dbReference type="EMBL" id="DRZC01000015">
    <property type="protein sequence ID" value="HHQ80014.1"/>
    <property type="molecule type" value="Genomic_DNA"/>
</dbReference>
<proteinExistence type="predicted"/>
<gene>
    <name evidence="2" type="ORF">ENM78_00900</name>
</gene>
<name>A0A7J3ZJ28_9CREN</name>
<feature type="transmembrane region" description="Helical" evidence="1">
    <location>
        <begin position="298"/>
        <end position="317"/>
    </location>
</feature>
<feature type="transmembrane region" description="Helical" evidence="1">
    <location>
        <begin position="240"/>
        <end position="260"/>
    </location>
</feature>
<feature type="transmembrane region" description="Helical" evidence="1">
    <location>
        <begin position="36"/>
        <end position="54"/>
    </location>
</feature>
<keyword evidence="1" id="KW-1133">Transmembrane helix</keyword>
<feature type="transmembrane region" description="Helical" evidence="1">
    <location>
        <begin position="419"/>
        <end position="441"/>
    </location>
</feature>